<reference evidence="1" key="1">
    <citation type="submission" date="2022-11" db="EMBL/GenBank/DDBJ databases">
        <title>Parathalassolutuus dongxingensis gen. nov., sp. nov., a novel member of family Oceanospirillaceae isolated from a coastal shrimp pond in Guangxi, China.</title>
        <authorList>
            <person name="Chen H."/>
        </authorList>
    </citation>
    <scope>NUCLEOTIDE SEQUENCE</scope>
    <source>
        <strain evidence="1">G-43</strain>
    </source>
</reference>
<dbReference type="Proteomes" id="UP001150830">
    <property type="component" value="Unassembled WGS sequence"/>
</dbReference>
<proteinExistence type="predicted"/>
<gene>
    <name evidence="1" type="ORF">OUO13_17890</name>
</gene>
<dbReference type="RefSeq" id="WP_283175259.1">
    <property type="nucleotide sequence ID" value="NZ_JAPNOA010000058.1"/>
</dbReference>
<accession>A0A9X3EHY6</accession>
<keyword evidence="2" id="KW-1185">Reference proteome</keyword>
<organism evidence="1 2">
    <name type="scientific">Parathalassolituus penaei</name>
    <dbReference type="NCBI Taxonomy" id="2997323"/>
    <lineage>
        <taxon>Bacteria</taxon>
        <taxon>Pseudomonadati</taxon>
        <taxon>Pseudomonadota</taxon>
        <taxon>Gammaproteobacteria</taxon>
        <taxon>Oceanospirillales</taxon>
        <taxon>Oceanospirillaceae</taxon>
        <taxon>Parathalassolituus</taxon>
    </lineage>
</organism>
<name>A0A9X3EHY6_9GAMM</name>
<evidence type="ECO:0000313" key="2">
    <source>
        <dbReference type="Proteomes" id="UP001150830"/>
    </source>
</evidence>
<protein>
    <submittedName>
        <fullName evidence="1">Uncharacterized protein</fullName>
    </submittedName>
</protein>
<sequence>MAGQGKLTDIMRSLNQANEVGRMIRESGFQLEKSDLKRILAELTGAISEAKMELGILQGHLFDKDAELKAMGELLHTKANLRRRGDAYYKARDNQTYGQPYCSYCWEGESKLFHLHNRILKKDVRICPHCKNEYQAARTPFLEADGLLIQ</sequence>
<dbReference type="AlphaFoldDB" id="A0A9X3EHY6"/>
<evidence type="ECO:0000313" key="1">
    <source>
        <dbReference type="EMBL" id="MCY0967054.1"/>
    </source>
</evidence>
<dbReference type="EMBL" id="JAPNOA010000058">
    <property type="protein sequence ID" value="MCY0967054.1"/>
    <property type="molecule type" value="Genomic_DNA"/>
</dbReference>
<comment type="caution">
    <text evidence="1">The sequence shown here is derived from an EMBL/GenBank/DDBJ whole genome shotgun (WGS) entry which is preliminary data.</text>
</comment>